<dbReference type="Proteomes" id="UP000199452">
    <property type="component" value="Unassembled WGS sequence"/>
</dbReference>
<name>A0A1G6MXB6_9BACT</name>
<keyword evidence="1" id="KW-0449">Lipoprotein</keyword>
<dbReference type="AlphaFoldDB" id="A0A1G6MXB6"/>
<dbReference type="NCBIfam" id="TIGR03511">
    <property type="entry name" value="GldH_lipo"/>
    <property type="match status" value="1"/>
</dbReference>
<organism evidence="1 2">
    <name type="scientific">Williamwhitmania taraxaci</name>
    <dbReference type="NCBI Taxonomy" id="1640674"/>
    <lineage>
        <taxon>Bacteria</taxon>
        <taxon>Pseudomonadati</taxon>
        <taxon>Bacteroidota</taxon>
        <taxon>Bacteroidia</taxon>
        <taxon>Bacteroidales</taxon>
        <taxon>Williamwhitmaniaceae</taxon>
        <taxon>Williamwhitmania</taxon>
    </lineage>
</organism>
<evidence type="ECO:0000313" key="2">
    <source>
        <dbReference type="Proteomes" id="UP000199452"/>
    </source>
</evidence>
<gene>
    <name evidence="1" type="ORF">SAMN05216323_103916</name>
</gene>
<dbReference type="Pfam" id="PF14109">
    <property type="entry name" value="GldH_lipo"/>
    <property type="match status" value="1"/>
</dbReference>
<reference evidence="1 2" key="1">
    <citation type="submission" date="2016-09" db="EMBL/GenBank/DDBJ databases">
        <authorList>
            <person name="Capua I."/>
            <person name="De Benedictis P."/>
            <person name="Joannis T."/>
            <person name="Lombin L.H."/>
            <person name="Cattoli G."/>
        </authorList>
    </citation>
    <scope>NUCLEOTIDE SEQUENCE [LARGE SCALE GENOMIC DNA]</scope>
    <source>
        <strain evidence="1 2">A7P-90m</strain>
    </source>
</reference>
<evidence type="ECO:0000313" key="1">
    <source>
        <dbReference type="EMBL" id="SDC60248.1"/>
    </source>
</evidence>
<keyword evidence="2" id="KW-1185">Reference proteome</keyword>
<dbReference type="OrthoDB" id="982482at2"/>
<dbReference type="EMBL" id="FMYP01000039">
    <property type="protein sequence ID" value="SDC60248.1"/>
    <property type="molecule type" value="Genomic_DNA"/>
</dbReference>
<dbReference type="RefSeq" id="WP_092438877.1">
    <property type="nucleotide sequence ID" value="NZ_FMYP01000039.1"/>
</dbReference>
<sequence length="163" mass="18311">MTTGSQTTSLQLFFAICFSLTLFACDRNMVYEKIEDVPGSEWNATAPIDFVVPVDDTLTVQNILITIRNSSSYKYSNLFLFVTTTSPSGASVCDTVEVPMADDKGRWYGKGFSHSYDSRMPYKLMIKFPLKGDYKISLLQGMREETLSGIEKVGIRVEQSKIK</sequence>
<accession>A0A1G6MXB6</accession>
<dbReference type="InterPro" id="IPR020018">
    <property type="entry name" value="Motility-assoc_lipoprot_GldH"/>
</dbReference>
<dbReference type="STRING" id="1640674.SAMN05216323_103916"/>
<protein>
    <submittedName>
        <fullName evidence="1">Gliding motility-associated lipoprotein GldH</fullName>
    </submittedName>
</protein>
<proteinExistence type="predicted"/>